<keyword evidence="5" id="KW-0464">Manganese</keyword>
<keyword evidence="2 5" id="KW-0479">Metal-binding</keyword>
<accession>A0A196SJI9</accession>
<dbReference type="GO" id="GO:0008409">
    <property type="term" value="F:5'-3' exonuclease activity"/>
    <property type="evidence" value="ECO:0007669"/>
    <property type="project" value="TreeGrafter"/>
</dbReference>
<evidence type="ECO:0000256" key="4">
    <source>
        <dbReference type="ARBA" id="ARBA00022842"/>
    </source>
</evidence>
<feature type="compositionally biased region" description="Polar residues" evidence="6">
    <location>
        <begin position="447"/>
        <end position="459"/>
    </location>
</feature>
<dbReference type="GO" id="GO:0017108">
    <property type="term" value="F:5'-flap endonuclease activity"/>
    <property type="evidence" value="ECO:0007669"/>
    <property type="project" value="TreeGrafter"/>
</dbReference>
<evidence type="ECO:0000313" key="9">
    <source>
        <dbReference type="Proteomes" id="UP000078348"/>
    </source>
</evidence>
<dbReference type="GO" id="GO:0046872">
    <property type="term" value="F:metal ion binding"/>
    <property type="evidence" value="ECO:0007669"/>
    <property type="project" value="UniProtKB-KW"/>
</dbReference>
<comment type="catalytic activity">
    <reaction evidence="5">
        <text>Hydrolytically removes 5'-nucleotides successively from the 3'-hydroxy termini of 3'-hydroxy-terminated oligonucleotides.</text>
        <dbReference type="EC" id="3.1.4.1"/>
    </reaction>
</comment>
<feature type="compositionally biased region" description="Low complexity" evidence="6">
    <location>
        <begin position="326"/>
        <end position="338"/>
    </location>
</feature>
<evidence type="ECO:0000256" key="1">
    <source>
        <dbReference type="ARBA" id="ARBA00022722"/>
    </source>
</evidence>
<keyword evidence="5" id="KW-0234">DNA repair</keyword>
<comment type="similarity">
    <text evidence="5">Belongs to the FAN1 family.</text>
</comment>
<feature type="domain" description="VRR-NUC" evidence="7">
    <location>
        <begin position="168"/>
        <end position="286"/>
    </location>
</feature>
<comment type="caution">
    <text evidence="8">The sequence shown here is derived from an EMBL/GenBank/DDBJ whole genome shotgun (WGS) entry which is preliminary data.</text>
</comment>
<protein>
    <recommendedName>
        <fullName evidence="5">Fanconi-associated nuclease</fullName>
        <ecNumber evidence="5">3.1.4.1</ecNumber>
    </recommendedName>
</protein>
<feature type="region of interest" description="Disordered" evidence="6">
    <location>
        <begin position="322"/>
        <end position="459"/>
    </location>
</feature>
<evidence type="ECO:0000256" key="3">
    <source>
        <dbReference type="ARBA" id="ARBA00022801"/>
    </source>
</evidence>
<comment type="cofactor">
    <cofactor evidence="5">
        <name>Mg(2+)</name>
        <dbReference type="ChEBI" id="CHEBI:18420"/>
    </cofactor>
    <cofactor evidence="5">
        <name>Mn(2+)</name>
        <dbReference type="ChEBI" id="CHEBI:29035"/>
    </cofactor>
</comment>
<dbReference type="AlphaFoldDB" id="A0A196SJI9"/>
<dbReference type="EC" id="3.1.4.1" evidence="5"/>
<dbReference type="GO" id="GO:0004528">
    <property type="term" value="F:phosphodiesterase I activity"/>
    <property type="evidence" value="ECO:0007669"/>
    <property type="project" value="UniProtKB-EC"/>
</dbReference>
<keyword evidence="1 5" id="KW-0540">Nuclease</keyword>
<dbReference type="PANTHER" id="PTHR15749:SF4">
    <property type="entry name" value="FANCONI-ASSOCIATED NUCLEASE 1"/>
    <property type="match status" value="1"/>
</dbReference>
<evidence type="ECO:0000256" key="5">
    <source>
        <dbReference type="RuleBase" id="RU365033"/>
    </source>
</evidence>
<comment type="subcellular location">
    <subcellularLocation>
        <location evidence="5">Nucleus</location>
    </subcellularLocation>
</comment>
<organism evidence="8 9">
    <name type="scientific">Blastocystis sp. subtype 1 (strain ATCC 50177 / NandII)</name>
    <dbReference type="NCBI Taxonomy" id="478820"/>
    <lineage>
        <taxon>Eukaryota</taxon>
        <taxon>Sar</taxon>
        <taxon>Stramenopiles</taxon>
        <taxon>Bigyra</taxon>
        <taxon>Opalozoa</taxon>
        <taxon>Opalinata</taxon>
        <taxon>Blastocystidae</taxon>
        <taxon>Blastocystis</taxon>
    </lineage>
</organism>
<feature type="compositionally biased region" description="Basic and acidic residues" evidence="6">
    <location>
        <begin position="339"/>
        <end position="421"/>
    </location>
</feature>
<dbReference type="Proteomes" id="UP000078348">
    <property type="component" value="Unassembled WGS sequence"/>
</dbReference>
<dbReference type="STRING" id="478820.A0A196SJI9"/>
<dbReference type="InterPro" id="IPR033315">
    <property type="entry name" value="Fan1-like"/>
</dbReference>
<gene>
    <name evidence="8" type="ORF">AV274_1799</name>
</gene>
<evidence type="ECO:0000256" key="6">
    <source>
        <dbReference type="SAM" id="MobiDB-lite"/>
    </source>
</evidence>
<sequence>MCVIAGARLLNQSTLLTLIETALKDPPVIGEHRIHLLQKYNKLAVPPFRFSVAKWRPLPYLIRFVNDTPLKGKPGEKNKYFNEANEVVTVEEVAGECYHTLFGYTARHEEGQSLRQLFVLLLWDCIFLPLPFAFQNDAQSKPIDYGTSCFYAARKPVIDALLDRIDALSDEEASEFVATSVANHRGLACPLDWRQVDAAWLQRLAFHLGGHRLAVICRRLASNLELFGSGLPDLTLLREETREDAMSHVLFVEVKGENDALSSRQSDWIQFFQENTVNFELCQISHSRETGSTQFSSPFVVEEAAGDAVMIPVRAPPHSPVKPHLSVVSASPKKAAVPAKEEKRVEATMKQEGRVEAAVVKPEKRTESTTVKPEKRTESTTVKPEKRTESTTVKPEKRTESTTVKPEKRTEPTTVKREKGVEPLSPKRSQKRAEPTNTKGAKPLNLKKQTCITSFFSHK</sequence>
<dbReference type="GO" id="GO:0005634">
    <property type="term" value="C:nucleus"/>
    <property type="evidence" value="ECO:0007669"/>
    <property type="project" value="UniProtKB-SubCell"/>
</dbReference>
<dbReference type="Pfam" id="PF08774">
    <property type="entry name" value="VRR_NUC"/>
    <property type="match status" value="1"/>
</dbReference>
<evidence type="ECO:0000256" key="2">
    <source>
        <dbReference type="ARBA" id="ARBA00022723"/>
    </source>
</evidence>
<reference evidence="8 9" key="1">
    <citation type="submission" date="2016-05" db="EMBL/GenBank/DDBJ databases">
        <title>Nuclear genome of Blastocystis sp. subtype 1 NandII.</title>
        <authorList>
            <person name="Gentekaki E."/>
            <person name="Curtis B."/>
            <person name="Stairs C."/>
            <person name="Eme L."/>
            <person name="Herman E."/>
            <person name="Klimes V."/>
            <person name="Arias M.C."/>
            <person name="Elias M."/>
            <person name="Hilliou F."/>
            <person name="Klute M."/>
            <person name="Malik S.-B."/>
            <person name="Pightling A."/>
            <person name="Rachubinski R."/>
            <person name="Salas D."/>
            <person name="Schlacht A."/>
            <person name="Suga H."/>
            <person name="Archibald J."/>
            <person name="Ball S.G."/>
            <person name="Clark G."/>
            <person name="Dacks J."/>
            <person name="Van Der Giezen M."/>
            <person name="Tsaousis A."/>
            <person name="Roger A."/>
        </authorList>
    </citation>
    <scope>NUCLEOTIDE SEQUENCE [LARGE SCALE GENOMIC DNA]</scope>
    <source>
        <strain evidence="9">ATCC 50177 / NandII</strain>
    </source>
</reference>
<keyword evidence="4 5" id="KW-0460">Magnesium</keyword>
<evidence type="ECO:0000313" key="8">
    <source>
        <dbReference type="EMBL" id="OAO16476.1"/>
    </source>
</evidence>
<dbReference type="OrthoDB" id="76364at2759"/>
<comment type="function">
    <text evidence="5">Nuclease required for the repair of DNA interstrand cross-links (ICL). Acts as a 5'-3' exonuclease that anchors at a cut end of DNA and cleaves DNA successively at every third nucleotide, allowing to excise an ICL from one strand through flanking incisions.</text>
</comment>
<dbReference type="GO" id="GO:0070336">
    <property type="term" value="F:flap-structured DNA binding"/>
    <property type="evidence" value="ECO:0007669"/>
    <property type="project" value="TreeGrafter"/>
</dbReference>
<dbReference type="GO" id="GO:0036297">
    <property type="term" value="P:interstrand cross-link repair"/>
    <property type="evidence" value="ECO:0007669"/>
    <property type="project" value="InterPro"/>
</dbReference>
<keyword evidence="5" id="KW-0227">DNA damage</keyword>
<name>A0A196SJI9_BLAHN</name>
<keyword evidence="9" id="KW-1185">Reference proteome</keyword>
<keyword evidence="5" id="KW-0539">Nucleus</keyword>
<dbReference type="InterPro" id="IPR014883">
    <property type="entry name" value="VRR_NUC"/>
</dbReference>
<proteinExistence type="inferred from homology"/>
<evidence type="ECO:0000259" key="7">
    <source>
        <dbReference type="SMART" id="SM00990"/>
    </source>
</evidence>
<keyword evidence="3 5" id="KW-0378">Hydrolase</keyword>
<dbReference type="PANTHER" id="PTHR15749">
    <property type="entry name" value="FANCONI-ASSOCIATED NUCLEASE 1"/>
    <property type="match status" value="1"/>
</dbReference>
<dbReference type="EMBL" id="LXWW01000078">
    <property type="protein sequence ID" value="OAO16476.1"/>
    <property type="molecule type" value="Genomic_DNA"/>
</dbReference>
<dbReference type="SMART" id="SM00990">
    <property type="entry name" value="VRR_NUC"/>
    <property type="match status" value="1"/>
</dbReference>